<dbReference type="Gene3D" id="3.30.420.40">
    <property type="match status" value="2"/>
</dbReference>
<feature type="region of interest" description="Disordered" evidence="4">
    <location>
        <begin position="251"/>
        <end position="272"/>
    </location>
</feature>
<keyword evidence="2" id="KW-0808">Transferase</keyword>
<dbReference type="GO" id="GO:0005975">
    <property type="term" value="P:carbohydrate metabolic process"/>
    <property type="evidence" value="ECO:0007669"/>
    <property type="project" value="InterPro"/>
</dbReference>
<evidence type="ECO:0000313" key="9">
    <source>
        <dbReference type="Proteomes" id="UP000332933"/>
    </source>
</evidence>
<protein>
    <submittedName>
        <fullName evidence="8">Aste57867_10100 protein</fullName>
    </submittedName>
</protein>
<name>A0A485KQ82_9STRA</name>
<evidence type="ECO:0000256" key="3">
    <source>
        <dbReference type="ARBA" id="ARBA00022777"/>
    </source>
</evidence>
<dbReference type="GO" id="GO:0016301">
    <property type="term" value="F:kinase activity"/>
    <property type="evidence" value="ECO:0007669"/>
    <property type="project" value="UniProtKB-KW"/>
</dbReference>
<dbReference type="InterPro" id="IPR050406">
    <property type="entry name" value="FGGY_Carb_Kinase"/>
</dbReference>
<feature type="domain" description="Carbohydrate kinase FGGY C-terminal" evidence="6">
    <location>
        <begin position="321"/>
        <end position="499"/>
    </location>
</feature>
<dbReference type="AlphaFoldDB" id="A0A485KQ82"/>
<feature type="compositionally biased region" description="Low complexity" evidence="4">
    <location>
        <begin position="256"/>
        <end position="272"/>
    </location>
</feature>
<dbReference type="EMBL" id="CAADRA010005206">
    <property type="protein sequence ID" value="VFT86976.1"/>
    <property type="molecule type" value="Genomic_DNA"/>
</dbReference>
<accession>A0A485KQ82</accession>
<dbReference type="Proteomes" id="UP000332933">
    <property type="component" value="Unassembled WGS sequence"/>
</dbReference>
<keyword evidence="3" id="KW-0418">Kinase</keyword>
<evidence type="ECO:0000256" key="1">
    <source>
        <dbReference type="ARBA" id="ARBA00009156"/>
    </source>
</evidence>
<evidence type="ECO:0000259" key="6">
    <source>
        <dbReference type="Pfam" id="PF02782"/>
    </source>
</evidence>
<dbReference type="EMBL" id="VJMH01005185">
    <property type="protein sequence ID" value="KAF0699310.1"/>
    <property type="molecule type" value="Genomic_DNA"/>
</dbReference>
<dbReference type="PIRSF" id="PIRSF000538">
    <property type="entry name" value="GlpK"/>
    <property type="match status" value="1"/>
</dbReference>
<dbReference type="InterPro" id="IPR043129">
    <property type="entry name" value="ATPase_NBD"/>
</dbReference>
<gene>
    <name evidence="8" type="primary">Aste57867_10100</name>
    <name evidence="7" type="ORF">As57867_010061</name>
    <name evidence="8" type="ORF">ASTE57867_10100</name>
</gene>
<dbReference type="OrthoDB" id="1728974at2759"/>
<evidence type="ECO:0000259" key="5">
    <source>
        <dbReference type="Pfam" id="PF00370"/>
    </source>
</evidence>
<organism evidence="8 9">
    <name type="scientific">Aphanomyces stellatus</name>
    <dbReference type="NCBI Taxonomy" id="120398"/>
    <lineage>
        <taxon>Eukaryota</taxon>
        <taxon>Sar</taxon>
        <taxon>Stramenopiles</taxon>
        <taxon>Oomycota</taxon>
        <taxon>Saprolegniomycetes</taxon>
        <taxon>Saprolegniales</taxon>
        <taxon>Verrucalvaceae</taxon>
        <taxon>Aphanomyces</taxon>
    </lineage>
</organism>
<proteinExistence type="inferred from homology"/>
<dbReference type="SUPFAM" id="SSF53067">
    <property type="entry name" value="Actin-like ATPase domain"/>
    <property type="match status" value="2"/>
</dbReference>
<sequence>MKFLAPSTSVAASAIAALLAGSAWIYHRRWVEEQRILDAKEKQSSILVVDIGSSSVRASAYVHRHGTWVLVPGSLQQHKMRALASDGTADYHVIQRAVEHVMDATLRWMAAQQEFRVLGVGFSCFAMSLVGVGALGTPVTPVLTYAGKSAAEAKSLAQSLAAQELLQEMYNRTGVPIHPCYAGPQLLHHNPTAVHTWQSLVGTLLRHWTDAKDTAVPMSYSEASWTGLLAFRDAIWDAKLLELAQINPATLPPPQASSSSQPSFSPASQEPSVPLKAKLTTSYAKRWPLLRDAKMYLALADGAAANIGSKCSTPDRIGLTVGTSAAMRVMCPVAAVQKVPRGLWCYRVDATHALVGGALTDGGSVFEWATQTLAFPQDVHAQLAAMAPHAHGLSILPFFNGERAPGWHEDATCVISGIKISTTPVHMLRALMESVALRLATIHALFGNVASPNAVLVSSGTALGSSPLWRQIIADCIGRPVWIETDAIELTSRGIAIFTGAHLGLNDLQTVAPLHPDAHCAQPSTPAHATYLAARQAQDALYHNVLHR</sequence>
<dbReference type="InterPro" id="IPR018485">
    <property type="entry name" value="FGGY_C"/>
</dbReference>
<dbReference type="Pfam" id="PF00370">
    <property type="entry name" value="FGGY_N"/>
    <property type="match status" value="1"/>
</dbReference>
<dbReference type="InterPro" id="IPR000577">
    <property type="entry name" value="Carb_kinase_FGGY"/>
</dbReference>
<comment type="similarity">
    <text evidence="1">Belongs to the FGGY kinase family.</text>
</comment>
<feature type="domain" description="Carbohydrate kinase FGGY N-terminal" evidence="5">
    <location>
        <begin position="46"/>
        <end position="258"/>
    </location>
</feature>
<reference evidence="7" key="2">
    <citation type="submission" date="2019-06" db="EMBL/GenBank/DDBJ databases">
        <title>Genomics analysis of Aphanomyces spp. identifies a new class of oomycete effector associated with host adaptation.</title>
        <authorList>
            <person name="Gaulin E."/>
        </authorList>
    </citation>
    <scope>NUCLEOTIDE SEQUENCE</scope>
    <source>
        <strain evidence="7">CBS 578.67</strain>
    </source>
</reference>
<dbReference type="PANTHER" id="PTHR43095:SF2">
    <property type="entry name" value="GLUCONOKINASE"/>
    <property type="match status" value="1"/>
</dbReference>
<reference evidence="8 9" key="1">
    <citation type="submission" date="2019-03" db="EMBL/GenBank/DDBJ databases">
        <authorList>
            <person name="Gaulin E."/>
            <person name="Dumas B."/>
        </authorList>
    </citation>
    <scope>NUCLEOTIDE SEQUENCE [LARGE SCALE GENOMIC DNA]</scope>
    <source>
        <strain evidence="8">CBS 568.67</strain>
    </source>
</reference>
<evidence type="ECO:0000256" key="4">
    <source>
        <dbReference type="SAM" id="MobiDB-lite"/>
    </source>
</evidence>
<keyword evidence="9" id="KW-1185">Reference proteome</keyword>
<dbReference type="Pfam" id="PF02782">
    <property type="entry name" value="FGGY_C"/>
    <property type="match status" value="1"/>
</dbReference>
<evidence type="ECO:0000313" key="8">
    <source>
        <dbReference type="EMBL" id="VFT86976.1"/>
    </source>
</evidence>
<dbReference type="PANTHER" id="PTHR43095">
    <property type="entry name" value="SUGAR KINASE"/>
    <property type="match status" value="1"/>
</dbReference>
<dbReference type="InterPro" id="IPR018484">
    <property type="entry name" value="FGGY_N"/>
</dbReference>
<evidence type="ECO:0000313" key="7">
    <source>
        <dbReference type="EMBL" id="KAF0699310.1"/>
    </source>
</evidence>
<dbReference type="CDD" id="cd07770">
    <property type="entry name" value="ASKHA_NBD_FGGY_GntK"/>
    <property type="match status" value="1"/>
</dbReference>
<evidence type="ECO:0000256" key="2">
    <source>
        <dbReference type="ARBA" id="ARBA00022679"/>
    </source>
</evidence>